<accession>A0ABT1D5D3</accession>
<comment type="caution">
    <text evidence="1">The sequence shown here is derived from an EMBL/GenBank/DDBJ whole genome shotgun (WGS) entry which is preliminary data.</text>
</comment>
<dbReference type="Proteomes" id="UP001523392">
    <property type="component" value="Unassembled WGS sequence"/>
</dbReference>
<reference evidence="1 2" key="1">
    <citation type="submission" date="2021-12" db="EMBL/GenBank/DDBJ databases">
        <title>Siccirubricoccus leaddurans sp. nov., a high concentration Zn2+ tolerance bacterium.</title>
        <authorList>
            <person name="Cao Y."/>
        </authorList>
    </citation>
    <scope>NUCLEOTIDE SEQUENCE [LARGE SCALE GENOMIC DNA]</scope>
    <source>
        <strain evidence="1 2">KC 17139</strain>
    </source>
</reference>
<name>A0ABT1D5D3_9PROT</name>
<dbReference type="EMBL" id="JAFIRR010000051">
    <property type="protein sequence ID" value="MCO6416220.1"/>
    <property type="molecule type" value="Genomic_DNA"/>
</dbReference>
<evidence type="ECO:0000313" key="1">
    <source>
        <dbReference type="EMBL" id="MCO6416220.1"/>
    </source>
</evidence>
<gene>
    <name evidence="1" type="ORF">JYK14_08570</name>
</gene>
<dbReference type="RefSeq" id="WP_252952829.1">
    <property type="nucleotide sequence ID" value="NZ_JAFIRR010000051.1"/>
</dbReference>
<evidence type="ECO:0000313" key="2">
    <source>
        <dbReference type="Proteomes" id="UP001523392"/>
    </source>
</evidence>
<proteinExistence type="predicted"/>
<organism evidence="1 2">
    <name type="scientific">Siccirubricoccus soli</name>
    <dbReference type="NCBI Taxonomy" id="2899147"/>
    <lineage>
        <taxon>Bacteria</taxon>
        <taxon>Pseudomonadati</taxon>
        <taxon>Pseudomonadota</taxon>
        <taxon>Alphaproteobacteria</taxon>
        <taxon>Acetobacterales</taxon>
        <taxon>Roseomonadaceae</taxon>
        <taxon>Siccirubricoccus</taxon>
    </lineage>
</organism>
<sequence length="525" mass="57281">MKALIATSALAQLAGSELVALELLECLREHGVACDLTAHVHGSPMREVAQEAGAHILPHPGRVRLFDYDIAWLQTQVAPTLDLTIDEHSRPRTLCLFAHLDLKFVLAGPGMLEDLIADHFMYCSPEAAAHFTGLGLDAERAWVFHNAAPSRFAGEARAGEVLRHLTIISNHAPPELLDAAGLLREAGVEVVHYGAEGGIENIRMAPEHFARTDAVVTIGKSVQYSLLARRPVYVYDHLGGPGWLLEANFTACAQANFSGRCCGRKLGAAEIAAELLGGFRPARRAAQAWPETLLQTYRLEPYVRQILERSANAKPAAAVAALMAVHRHALERERQLAVAAYHYLQSREYLRGERLRLIRELELLKARDGTLPLPFPSNRTPGLTTSREEFAHGVVRLENGNGWSRLIEGDRYRLHAARPGAQPAELRWELRGVRRSLAVECLAGIAVPDCARLFLELRVLLGGEVFSAAATQLGDGIGSSFLKIHIPEPGEAEVAIILQAVAARPLTGKERAVVDLQPLQAVPLS</sequence>
<keyword evidence="2" id="KW-1185">Reference proteome</keyword>
<protein>
    <recommendedName>
        <fullName evidence="3">Glycosyltransferase family 1 protein</fullName>
    </recommendedName>
</protein>
<evidence type="ECO:0008006" key="3">
    <source>
        <dbReference type="Google" id="ProtNLM"/>
    </source>
</evidence>
<dbReference type="SUPFAM" id="SSF53756">
    <property type="entry name" value="UDP-Glycosyltransferase/glycogen phosphorylase"/>
    <property type="match status" value="1"/>
</dbReference>